<protein>
    <recommendedName>
        <fullName evidence="6">Lipoprotein</fullName>
    </recommendedName>
</protein>
<keyword evidence="5 6" id="KW-0449">Lipoprotein</keyword>
<dbReference type="InterPro" id="IPR004872">
    <property type="entry name" value="Lipoprotein_NlpA"/>
</dbReference>
<evidence type="ECO:0000256" key="2">
    <source>
        <dbReference type="ARBA" id="ARBA00022729"/>
    </source>
</evidence>
<dbReference type="HOGENOM" id="CLU_067080_1_0_9"/>
<dbReference type="AlphaFoldDB" id="E0PP16"/>
<dbReference type="eggNOG" id="COG1464">
    <property type="taxonomic scope" value="Bacteria"/>
</dbReference>
<keyword evidence="4" id="KW-0564">Palmitate</keyword>
<keyword evidence="3" id="KW-0472">Membrane</keyword>
<comment type="similarity">
    <text evidence="6">Belongs to the nlpA lipoprotein family.</text>
</comment>
<dbReference type="SUPFAM" id="SSF53850">
    <property type="entry name" value="Periplasmic binding protein-like II"/>
    <property type="match status" value="1"/>
</dbReference>
<feature type="lipid moiety-binding region" description="S-diacylglycerol cysteine" evidence="7">
    <location>
        <position position="37"/>
    </location>
</feature>
<dbReference type="Proteomes" id="UP000003823">
    <property type="component" value="Unassembled WGS sequence"/>
</dbReference>
<reference evidence="9 10" key="1">
    <citation type="submission" date="2010-07" db="EMBL/GenBank/DDBJ databases">
        <authorList>
            <person name="Muzny D."/>
            <person name="Qin X."/>
            <person name="Deng J."/>
            <person name="Jiang H."/>
            <person name="Liu Y."/>
            <person name="Qu J."/>
            <person name="Song X.-Z."/>
            <person name="Zhang L."/>
            <person name="Thornton R."/>
            <person name="Coyle M."/>
            <person name="Francisco L."/>
            <person name="Jackson L."/>
            <person name="Javaid M."/>
            <person name="Korchina V."/>
            <person name="Kovar C."/>
            <person name="Mata R."/>
            <person name="Mathew T."/>
            <person name="Ngo R."/>
            <person name="Nguyen L."/>
            <person name="Nguyen N."/>
            <person name="Okwuonu G."/>
            <person name="Ongeri F."/>
            <person name="Pham C."/>
            <person name="Simmons D."/>
            <person name="Wilczek-Boney K."/>
            <person name="Hale W."/>
            <person name="Jakkamsetti A."/>
            <person name="Pham P."/>
            <person name="Ruth R."/>
            <person name="San Lucas F."/>
            <person name="Warren J."/>
            <person name="Zhang J."/>
            <person name="Zhao Z."/>
            <person name="Zhou C."/>
            <person name="Zhu D."/>
            <person name="Lee S."/>
            <person name="Bess C."/>
            <person name="Blankenburg K."/>
            <person name="Forbes L."/>
            <person name="Fu Q."/>
            <person name="Gubbala S."/>
            <person name="Hirani K."/>
            <person name="Jayaseelan J.C."/>
            <person name="Lara F."/>
            <person name="Munidasa M."/>
            <person name="Palculict T."/>
            <person name="Patil S."/>
            <person name="Pu L.-L."/>
            <person name="Saada N."/>
            <person name="Tang L."/>
            <person name="Weissenberger G."/>
            <person name="Zhu Y."/>
            <person name="Hemphill L."/>
            <person name="Shang Y."/>
            <person name="Youmans B."/>
            <person name="Ayvaz T."/>
            <person name="Ross M."/>
            <person name="Santibanez J."/>
            <person name="Aqrawi P."/>
            <person name="Gross S."/>
            <person name="Joshi V."/>
            <person name="Fowler G."/>
            <person name="Nazareth L."/>
            <person name="Reid J."/>
            <person name="Worley K."/>
            <person name="Petrosino J."/>
            <person name="Highlander S."/>
            <person name="Gibbs R."/>
        </authorList>
    </citation>
    <scope>NUCLEOTIDE SEQUENCE [LARGE SCALE GENOMIC DNA]</scope>
    <source>
        <strain evidence="9 10">ATCC 6249</strain>
    </source>
</reference>
<evidence type="ECO:0000313" key="10">
    <source>
        <dbReference type="Proteomes" id="UP000003823"/>
    </source>
</evidence>
<comment type="subcellular location">
    <subcellularLocation>
        <location evidence="1">Membrane</location>
        <topology evidence="1">Lipid-anchor</topology>
    </subcellularLocation>
</comment>
<dbReference type="PANTHER" id="PTHR30429">
    <property type="entry name" value="D-METHIONINE-BINDING LIPOPROTEIN METQ"/>
    <property type="match status" value="1"/>
</dbReference>
<feature type="signal peptide" evidence="8">
    <location>
        <begin position="1"/>
        <end position="35"/>
    </location>
</feature>
<proteinExistence type="inferred from homology"/>
<dbReference type="Pfam" id="PF03180">
    <property type="entry name" value="Lipoprotein_9"/>
    <property type="match status" value="1"/>
</dbReference>
<evidence type="ECO:0000256" key="3">
    <source>
        <dbReference type="ARBA" id="ARBA00023136"/>
    </source>
</evidence>
<evidence type="ECO:0000256" key="4">
    <source>
        <dbReference type="ARBA" id="ARBA00023139"/>
    </source>
</evidence>
<name>E0PP16_STRMT</name>
<sequence length="298" mass="32997">MRYYYGIIFKGDRIMKIKKWLGVAALATVAGLALAACGNSEKKADNETVVKIATVNRSGSEEARWDKVQELVKKDGITLKFTEFTDYSQPNKATADGEVDLNAFQHYNFLNNWNKENGKDLVAIADTYISPIRLYSGLNGSDNKYTKVEEIPDNGEIAVPNDATNESRALYLLQSAGLIKLDVSGTALATVANITENPKNLKITELDASQTARSLSSVDAAVVNNTFVTEAKLDYKKALFKEQADENSKQWYNIIVAKKDWESSPKADAIKKIIAAYHTDEVKKVIEETSDGLDQPVW</sequence>
<accession>E0PP16</accession>
<evidence type="ECO:0000256" key="5">
    <source>
        <dbReference type="ARBA" id="ARBA00023288"/>
    </source>
</evidence>
<evidence type="ECO:0000313" key="9">
    <source>
        <dbReference type="EMBL" id="EFM32001.1"/>
    </source>
</evidence>
<keyword evidence="2 8" id="KW-0732">Signal</keyword>
<feature type="chain" id="PRO_5038957401" description="Lipoprotein" evidence="8">
    <location>
        <begin position="36"/>
        <end position="298"/>
    </location>
</feature>
<dbReference type="PIRSF" id="PIRSF002854">
    <property type="entry name" value="MetQ"/>
    <property type="match status" value="1"/>
</dbReference>
<evidence type="ECO:0000256" key="6">
    <source>
        <dbReference type="PIRNR" id="PIRNR002854"/>
    </source>
</evidence>
<dbReference type="EMBL" id="AEEN01000010">
    <property type="protein sequence ID" value="EFM32001.1"/>
    <property type="molecule type" value="Genomic_DNA"/>
</dbReference>
<evidence type="ECO:0000256" key="7">
    <source>
        <dbReference type="PIRSR" id="PIRSR002854-1"/>
    </source>
</evidence>
<dbReference type="Gene3D" id="3.40.190.10">
    <property type="entry name" value="Periplasmic binding protein-like II"/>
    <property type="match status" value="2"/>
</dbReference>
<dbReference type="GO" id="GO:0016020">
    <property type="term" value="C:membrane"/>
    <property type="evidence" value="ECO:0007669"/>
    <property type="project" value="UniProtKB-SubCell"/>
</dbReference>
<dbReference type="PANTHER" id="PTHR30429:SF0">
    <property type="entry name" value="METHIONINE-BINDING LIPOPROTEIN METQ"/>
    <property type="match status" value="1"/>
</dbReference>
<evidence type="ECO:0000256" key="8">
    <source>
        <dbReference type="SAM" id="SignalP"/>
    </source>
</evidence>
<gene>
    <name evidence="9" type="ORF">HMPREF8571_0283</name>
</gene>
<organism evidence="9 10">
    <name type="scientific">Streptococcus mitis ATCC 6249</name>
    <dbReference type="NCBI Taxonomy" id="864567"/>
    <lineage>
        <taxon>Bacteria</taxon>
        <taxon>Bacillati</taxon>
        <taxon>Bacillota</taxon>
        <taxon>Bacilli</taxon>
        <taxon>Lactobacillales</taxon>
        <taxon>Streptococcaceae</taxon>
        <taxon>Streptococcus</taxon>
        <taxon>Streptococcus mitis group</taxon>
    </lineage>
</organism>
<comment type="caution">
    <text evidence="9">The sequence shown here is derived from an EMBL/GenBank/DDBJ whole genome shotgun (WGS) entry which is preliminary data.</text>
</comment>
<evidence type="ECO:0000256" key="1">
    <source>
        <dbReference type="ARBA" id="ARBA00004635"/>
    </source>
</evidence>